<protein>
    <recommendedName>
        <fullName evidence="4">Phosphate-selective porin O and P</fullName>
    </recommendedName>
</protein>
<keyword evidence="1" id="KW-0732">Signal</keyword>
<dbReference type="InterPro" id="IPR023614">
    <property type="entry name" value="Porin_dom_sf"/>
</dbReference>
<dbReference type="Pfam" id="PF07396">
    <property type="entry name" value="Porin_O_P"/>
    <property type="match status" value="2"/>
</dbReference>
<dbReference type="RefSeq" id="WP_019620008.1">
    <property type="nucleotide sequence ID" value="NZ_AP014545.1"/>
</dbReference>
<dbReference type="Gene3D" id="2.40.160.10">
    <property type="entry name" value="Porin"/>
    <property type="match status" value="1"/>
</dbReference>
<organism evidence="2 3">
    <name type="scientific">Amphritea japonica ATCC BAA-1530</name>
    <dbReference type="NCBI Taxonomy" id="1278309"/>
    <lineage>
        <taxon>Bacteria</taxon>
        <taxon>Pseudomonadati</taxon>
        <taxon>Pseudomonadota</taxon>
        <taxon>Gammaproteobacteria</taxon>
        <taxon>Oceanospirillales</taxon>
        <taxon>Oceanospirillaceae</taxon>
        <taxon>Amphritea</taxon>
    </lineage>
</organism>
<dbReference type="SUPFAM" id="SSF56935">
    <property type="entry name" value="Porins"/>
    <property type="match status" value="1"/>
</dbReference>
<dbReference type="KEGG" id="ajp:AMJAP_2592"/>
<evidence type="ECO:0008006" key="4">
    <source>
        <dbReference type="Google" id="ProtNLM"/>
    </source>
</evidence>
<sequence length="404" mass="45487">MNFNYLSALLISSASVLLAPAALYGAENKLSVNGFLTQGFFYTDQNNVYGESSDNGSFDFHEIGLNAAYRLTPKLRAAVQVMSRQAGEVDNGEPKLDYALLDYRFSDAVDNAFGVRVGRLKIPFGFYNESRDVAFTRSSIMLPQSLYFDQARDLELSIDGAILYSYLEVPGGWLDLDLLYGSPQTDTNVEYAYLGMDAAGEFDGSNGFMGRAIYNADGGRFRIGFTNAKYMLDFKPGVNPGCPFNLCVFDEGTLKLGVSVLSAQYNAESWSLTGEYMLHDIDWTELGGVFTPLPELTMQSYYVQLEYRLNYNWDLLLRYDELLLDKDDPQGSLNHQLFPFKPAHNFYAKDITLGVGWQPNPDWSFRAELHSVEGTGWAAEQDNPDPSKLHKYWNIFALQATYRF</sequence>
<gene>
    <name evidence="2" type="ORF">AMJAP_2592</name>
</gene>
<dbReference type="Proteomes" id="UP000595663">
    <property type="component" value="Chromosome"/>
</dbReference>
<proteinExistence type="predicted"/>
<keyword evidence="3" id="KW-1185">Reference proteome</keyword>
<feature type="signal peptide" evidence="1">
    <location>
        <begin position="1"/>
        <end position="21"/>
    </location>
</feature>
<dbReference type="AlphaFoldDB" id="A0A7R6STY0"/>
<evidence type="ECO:0000313" key="2">
    <source>
        <dbReference type="EMBL" id="BBB27180.1"/>
    </source>
</evidence>
<dbReference type="InterPro" id="IPR010870">
    <property type="entry name" value="Porin_O/P"/>
</dbReference>
<evidence type="ECO:0000313" key="3">
    <source>
        <dbReference type="Proteomes" id="UP000595663"/>
    </source>
</evidence>
<dbReference type="OrthoDB" id="106501at2"/>
<reference evidence="2 3" key="1">
    <citation type="journal article" date="2008" name="Int. J. Syst. Evol. Microbiol.">
        <title>Amphritea japonica sp. nov. and Amphritea balenae sp. nov., isolated from the sediment adjacent to sperm whale carcasses off Kagoshima, Japan.</title>
        <authorList>
            <person name="Miyazaki M."/>
            <person name="Nogi Y."/>
            <person name="Fujiwara Y."/>
            <person name="Kawato M."/>
            <person name="Nagahama T."/>
            <person name="Kubokawa K."/>
            <person name="Horikoshi K."/>
        </authorList>
    </citation>
    <scope>NUCLEOTIDE SEQUENCE [LARGE SCALE GENOMIC DNA]</scope>
    <source>
        <strain evidence="2 3">ATCC BAA-1530</strain>
    </source>
</reference>
<name>A0A7R6STY0_9GAMM</name>
<dbReference type="EMBL" id="AP014545">
    <property type="protein sequence ID" value="BBB27180.1"/>
    <property type="molecule type" value="Genomic_DNA"/>
</dbReference>
<accession>A0A7R6STY0</accession>
<feature type="chain" id="PRO_5032576871" description="Phosphate-selective porin O and P" evidence="1">
    <location>
        <begin position="22"/>
        <end position="404"/>
    </location>
</feature>
<evidence type="ECO:0000256" key="1">
    <source>
        <dbReference type="SAM" id="SignalP"/>
    </source>
</evidence>